<dbReference type="InterPro" id="IPR044750">
    <property type="entry name" value="C2_SRC2/BAP"/>
</dbReference>
<organism evidence="2">
    <name type="scientific">Zea mays</name>
    <name type="common">Maize</name>
    <dbReference type="NCBI Taxonomy" id="4577"/>
    <lineage>
        <taxon>Eukaryota</taxon>
        <taxon>Viridiplantae</taxon>
        <taxon>Streptophyta</taxon>
        <taxon>Embryophyta</taxon>
        <taxon>Tracheophyta</taxon>
        <taxon>Spermatophyta</taxon>
        <taxon>Magnoliopsida</taxon>
        <taxon>Liliopsida</taxon>
        <taxon>Poales</taxon>
        <taxon>Poaceae</taxon>
        <taxon>PACMAD clade</taxon>
        <taxon>Panicoideae</taxon>
        <taxon>Andropogonodae</taxon>
        <taxon>Andropogoneae</taxon>
        <taxon>Tripsacinae</taxon>
        <taxon>Zea</taxon>
    </lineage>
</organism>
<dbReference type="Pfam" id="PF00168">
    <property type="entry name" value="C2"/>
    <property type="match status" value="1"/>
</dbReference>
<dbReference type="CDD" id="cd04051">
    <property type="entry name" value="C2_SRC2_like"/>
    <property type="match status" value="1"/>
</dbReference>
<proteinExistence type="evidence at transcript level"/>
<sequence>MEAPGEEAGLGLPEGERILEVALISAQGLKAPSSRRRRLQAYAVAWVDAGHKIQTQPDDTGGLDPVWHARLLFRVREASLADDSRAAVSVEIYAAAAGSWHLGGDSLVGSVRFLLGDHRLLSRPVGSPSMFAVGVRRTSGRVHGLLNVATSLVAVPPSPAACHALRLSQAVSLRGLSVVPTPSRALRVLNRAHSTPPPSPRLLTPKKQQMVVNANNKVADDASDEEGAEEDARGMGGVVFCGPCVLPLPRKIRTSPSDENLQAYANVFSGGLKHCRTEPSFLRSPGK</sequence>
<dbReference type="ExpressionAtlas" id="B6UHB5">
    <property type="expression patterns" value="baseline and differential"/>
</dbReference>
<reference evidence="2" key="1">
    <citation type="journal article" date="2009" name="Plant Mol. Biol.">
        <title>Insights into corn genes derived from large-scale cDNA sequencing.</title>
        <authorList>
            <person name="Alexandrov N.N."/>
            <person name="Brover V.V."/>
            <person name="Freidin S."/>
            <person name="Troukhan M.E."/>
            <person name="Tatarinova T.V."/>
            <person name="Zhang H."/>
            <person name="Swaller T.J."/>
            <person name="Lu Y.P."/>
            <person name="Bouck J."/>
            <person name="Flavell R.B."/>
            <person name="Feldmann K.A."/>
        </authorList>
    </citation>
    <scope>NUCLEOTIDE SEQUENCE</scope>
</reference>
<dbReference type="PANTHER" id="PTHR32246">
    <property type="entry name" value="INGRESSION PROTEIN FIC1"/>
    <property type="match status" value="1"/>
</dbReference>
<feature type="domain" description="C2" evidence="1">
    <location>
        <begin position="4"/>
        <end position="130"/>
    </location>
</feature>
<dbReference type="PROSITE" id="PS50004">
    <property type="entry name" value="C2"/>
    <property type="match status" value="1"/>
</dbReference>
<dbReference type="Gene3D" id="2.60.40.150">
    <property type="entry name" value="C2 domain"/>
    <property type="match status" value="1"/>
</dbReference>
<evidence type="ECO:0000259" key="1">
    <source>
        <dbReference type="PROSITE" id="PS50004"/>
    </source>
</evidence>
<dbReference type="InterPro" id="IPR000008">
    <property type="entry name" value="C2_dom"/>
</dbReference>
<dbReference type="GO" id="GO:0006952">
    <property type="term" value="P:defense response"/>
    <property type="evidence" value="ECO:0007669"/>
    <property type="project" value="InterPro"/>
</dbReference>
<dbReference type="AlphaFoldDB" id="B6UHB5"/>
<name>B6UHB5_MAIZE</name>
<dbReference type="KEGG" id="zma:100286289"/>
<dbReference type="PANTHER" id="PTHR32246:SF69">
    <property type="entry name" value="CALCIUM-DEPENDENT LIPID-BINDING (CALB DOMAIN) FAMILY PROTEIN"/>
    <property type="match status" value="1"/>
</dbReference>
<evidence type="ECO:0000313" key="2">
    <source>
        <dbReference type="EMBL" id="ACG48748.1"/>
    </source>
</evidence>
<dbReference type="EMBL" id="EU976630">
    <property type="protein sequence ID" value="ACG48748.1"/>
    <property type="molecule type" value="mRNA"/>
</dbReference>
<protein>
    <submittedName>
        <fullName evidence="2">C2 domain containing protein</fullName>
    </submittedName>
</protein>
<accession>B6UHB5</accession>
<dbReference type="SUPFAM" id="SSF49562">
    <property type="entry name" value="C2 domain (Calcium/lipid-binding domain, CaLB)"/>
    <property type="match status" value="1"/>
</dbReference>
<dbReference type="OrthoDB" id="1909968at2759"/>
<dbReference type="InterPro" id="IPR035892">
    <property type="entry name" value="C2_domain_sf"/>
</dbReference>